<name>A0ABP8L3T7_9MICO</name>
<evidence type="ECO:0000313" key="3">
    <source>
        <dbReference type="EMBL" id="GAA4421576.1"/>
    </source>
</evidence>
<dbReference type="EMBL" id="BAABGN010000006">
    <property type="protein sequence ID" value="GAA4421576.1"/>
    <property type="molecule type" value="Genomic_DNA"/>
</dbReference>
<dbReference type="InterPro" id="IPR054028">
    <property type="entry name" value="TarS/TarP_linker"/>
</dbReference>
<keyword evidence="4" id="KW-1185">Reference proteome</keyword>
<accession>A0ABP8L3T7</accession>
<dbReference type="Pfam" id="PF22181">
    <property type="entry name" value="TarS_linker"/>
    <property type="match status" value="1"/>
</dbReference>
<proteinExistence type="predicted"/>
<dbReference type="InterPro" id="IPR029044">
    <property type="entry name" value="Nucleotide-diphossugar_trans"/>
</dbReference>
<dbReference type="Gene3D" id="3.90.550.10">
    <property type="entry name" value="Spore Coat Polysaccharide Biosynthesis Protein SpsA, Chain A"/>
    <property type="match status" value="1"/>
</dbReference>
<dbReference type="PANTHER" id="PTHR43685:SF2">
    <property type="entry name" value="GLYCOSYLTRANSFERASE 2-LIKE DOMAIN-CONTAINING PROTEIN"/>
    <property type="match status" value="1"/>
</dbReference>
<dbReference type="PANTHER" id="PTHR43685">
    <property type="entry name" value="GLYCOSYLTRANSFERASE"/>
    <property type="match status" value="1"/>
</dbReference>
<dbReference type="SUPFAM" id="SSF53448">
    <property type="entry name" value="Nucleotide-diphospho-sugar transferases"/>
    <property type="match status" value="1"/>
</dbReference>
<evidence type="ECO:0000313" key="4">
    <source>
        <dbReference type="Proteomes" id="UP001500622"/>
    </source>
</evidence>
<evidence type="ECO:0000259" key="1">
    <source>
        <dbReference type="Pfam" id="PF00535"/>
    </source>
</evidence>
<organism evidence="3 4">
    <name type="scientific">Georgenia halophila</name>
    <dbReference type="NCBI Taxonomy" id="620889"/>
    <lineage>
        <taxon>Bacteria</taxon>
        <taxon>Bacillati</taxon>
        <taxon>Actinomycetota</taxon>
        <taxon>Actinomycetes</taxon>
        <taxon>Micrococcales</taxon>
        <taxon>Bogoriellaceae</taxon>
        <taxon>Georgenia</taxon>
    </lineage>
</organism>
<protein>
    <submittedName>
        <fullName evidence="3">Glycosyltransferase</fullName>
    </submittedName>
</protein>
<dbReference type="InterPro" id="IPR050834">
    <property type="entry name" value="Glycosyltransf_2"/>
</dbReference>
<evidence type="ECO:0000259" key="2">
    <source>
        <dbReference type="Pfam" id="PF22181"/>
    </source>
</evidence>
<dbReference type="Proteomes" id="UP001500622">
    <property type="component" value="Unassembled WGS sequence"/>
</dbReference>
<gene>
    <name evidence="3" type="ORF">GCM10023169_14570</name>
</gene>
<feature type="domain" description="TarS/TarP linker" evidence="2">
    <location>
        <begin position="220"/>
        <end position="317"/>
    </location>
</feature>
<dbReference type="Pfam" id="PF00535">
    <property type="entry name" value="Glycos_transf_2"/>
    <property type="match status" value="1"/>
</dbReference>
<comment type="caution">
    <text evidence="3">The sequence shown here is derived from an EMBL/GenBank/DDBJ whole genome shotgun (WGS) entry which is preliminary data.</text>
</comment>
<sequence>MKVSVVVPTYRPDHLDRVLDSLDAQTMASGEYELVLADDGSGEEHVARLRGIAGARENTRLLELEHTGWPGHPRNAGLEAARGEYVLFMDHDDELYPEGLAAAYAYAREHDADVLAGKETRTDQTKWGLDVYDRNYPDASVRDDLHPLLPTNPHKLYRRDFLLEHGVRFPEGRRVLWEDVFFNVDVAAHGPRVAVLADVPFYHWVRGGRTASTSYGEDLEEFWTWLERIFVHVDARLARDPRQHEQMRRYQYSRRMMPSLGAGFFAQPPRRRTAAQETVGRILTNHVPAELDDALPVRLRARAHLARAGEWELLAELCALDAELAGVSTVDDVSWDSSGHLRIVATARWTVRGGGPLPLLLTDDGRVELDLPPYLREVLPPELHDVTDDVRAAASSLAVRSRQTGVTWELPTTSEVSVDGEAGGPAEVTVRAVATLDPATAALGRPLTDPVWELSARNEIFGVLNQRGLRTSRPARVALVEGETRVAYKTGSGMLAVDLGQSTRSLVGSAGLRPKQASTRHRRLGADAYEIPLGEVAVVGRARLDGGVVLQPLETAPATITAEPGGGAVLRGRLAARPGRYRMLARFGGRDVDTKAIVTVGRDGRLTFDHA</sequence>
<dbReference type="RefSeq" id="WP_345215591.1">
    <property type="nucleotide sequence ID" value="NZ_BAABGN010000006.1"/>
</dbReference>
<feature type="domain" description="Glycosyltransferase 2-like" evidence="1">
    <location>
        <begin position="4"/>
        <end position="126"/>
    </location>
</feature>
<dbReference type="InterPro" id="IPR001173">
    <property type="entry name" value="Glyco_trans_2-like"/>
</dbReference>
<dbReference type="CDD" id="cd00761">
    <property type="entry name" value="Glyco_tranf_GTA_type"/>
    <property type="match status" value="1"/>
</dbReference>
<reference evidence="4" key="1">
    <citation type="journal article" date="2019" name="Int. J. Syst. Evol. Microbiol.">
        <title>The Global Catalogue of Microorganisms (GCM) 10K type strain sequencing project: providing services to taxonomists for standard genome sequencing and annotation.</title>
        <authorList>
            <consortium name="The Broad Institute Genomics Platform"/>
            <consortium name="The Broad Institute Genome Sequencing Center for Infectious Disease"/>
            <person name="Wu L."/>
            <person name="Ma J."/>
        </authorList>
    </citation>
    <scope>NUCLEOTIDE SEQUENCE [LARGE SCALE GENOMIC DNA]</scope>
    <source>
        <strain evidence="4">JCM 17810</strain>
    </source>
</reference>